<evidence type="ECO:0000256" key="11">
    <source>
        <dbReference type="RuleBase" id="RU004504"/>
    </source>
</evidence>
<evidence type="ECO:0000256" key="3">
    <source>
        <dbReference type="ARBA" id="ARBA00012239"/>
    </source>
</evidence>
<dbReference type="Gene3D" id="3.90.1150.10">
    <property type="entry name" value="Aspartate Aminotransferase, domain 1"/>
    <property type="match status" value="1"/>
</dbReference>
<keyword evidence="14" id="KW-1185">Reference proteome</keyword>
<keyword evidence="4" id="KW-0808">Transferase</keyword>
<dbReference type="GO" id="GO:0051537">
    <property type="term" value="F:2 iron, 2 sulfur cluster binding"/>
    <property type="evidence" value="ECO:0007669"/>
    <property type="project" value="UniProtKB-KW"/>
</dbReference>
<dbReference type="InterPro" id="IPR020578">
    <property type="entry name" value="Aminotrans_V_PyrdxlP_BS"/>
</dbReference>
<protein>
    <recommendedName>
        <fullName evidence="3">cysteine desulfurase</fullName>
        <ecNumber evidence="3">2.8.1.7</ecNumber>
    </recommendedName>
</protein>
<proteinExistence type="inferred from homology"/>
<dbReference type="GO" id="GO:0046872">
    <property type="term" value="F:metal ion binding"/>
    <property type="evidence" value="ECO:0007669"/>
    <property type="project" value="UniProtKB-KW"/>
</dbReference>
<dbReference type="Gene3D" id="3.40.640.10">
    <property type="entry name" value="Type I PLP-dependent aspartate aminotransferase-like (Major domain)"/>
    <property type="match status" value="1"/>
</dbReference>
<dbReference type="InterPro" id="IPR000192">
    <property type="entry name" value="Aminotrans_V_dom"/>
</dbReference>
<comment type="cofactor">
    <cofactor evidence="1 11">
        <name>pyridoxal 5'-phosphate</name>
        <dbReference type="ChEBI" id="CHEBI:597326"/>
    </cofactor>
</comment>
<dbReference type="FunFam" id="3.40.640.10:FF:000003">
    <property type="entry name" value="Cysteine desulfurase IscS"/>
    <property type="match status" value="1"/>
</dbReference>
<name>A0A1T5B1E8_9SPHI</name>
<dbReference type="InterPro" id="IPR015424">
    <property type="entry name" value="PyrdxlP-dep_Trfase"/>
</dbReference>
<dbReference type="AlphaFoldDB" id="A0A1T5B1E8"/>
<sequence length="386" mass="41604">MGRRPIYLDYNATTPCDPRVVEAMLPYFTEQYGNAASADHRYGWQAKQAVEDAREQVARLISARPQDLVFTSGATESINLALKGIAEANAGRDSHIVTCKTEHKAVLDTCAYLETKGCRVTYLEVDRQGRIDIKALEASIGDDTICIALMYANNETGVIHPVKLIGAIARKHGVPFLCDATQAVGKIPVHAGADAIDLLVCSAHKLYGPKGIGALVVRNAELRAHVLPQQHGGDHEGGLRSGTLNIPGIVGFGKAAELCRYEMAAAATAMQQLRDRLEYRLRNNVPHVMVNGHADRLPHVSNLLLPRGDAEQLLLSLSPYLALSRGSACSGLVRRPSHVLKAMGLSDGEASRTIRISLGRFTGAEEVDEAADRLAHAVLEAETVAD</sequence>
<keyword evidence="7" id="KW-0663">Pyridoxal phosphate</keyword>
<keyword evidence="6" id="KW-0479">Metal-binding</keyword>
<dbReference type="OrthoDB" id="9804366at2"/>
<keyword evidence="9" id="KW-0411">Iron-sulfur</keyword>
<dbReference type="PROSITE" id="PS00595">
    <property type="entry name" value="AA_TRANSFER_CLASS_5"/>
    <property type="match status" value="1"/>
</dbReference>
<dbReference type="Pfam" id="PF00266">
    <property type="entry name" value="Aminotran_5"/>
    <property type="match status" value="1"/>
</dbReference>
<dbReference type="PIRSF" id="PIRSF005572">
    <property type="entry name" value="NifS"/>
    <property type="match status" value="1"/>
</dbReference>
<dbReference type="GO" id="GO:0031071">
    <property type="term" value="F:cysteine desulfurase activity"/>
    <property type="evidence" value="ECO:0007669"/>
    <property type="project" value="UniProtKB-EC"/>
</dbReference>
<evidence type="ECO:0000256" key="6">
    <source>
        <dbReference type="ARBA" id="ARBA00022723"/>
    </source>
</evidence>
<evidence type="ECO:0000256" key="9">
    <source>
        <dbReference type="ARBA" id="ARBA00023014"/>
    </source>
</evidence>
<dbReference type="EMBL" id="FUYS01000002">
    <property type="protein sequence ID" value="SKB41052.1"/>
    <property type="molecule type" value="Genomic_DNA"/>
</dbReference>
<evidence type="ECO:0000256" key="5">
    <source>
        <dbReference type="ARBA" id="ARBA00022714"/>
    </source>
</evidence>
<reference evidence="13 14" key="1">
    <citation type="submission" date="2017-02" db="EMBL/GenBank/DDBJ databases">
        <authorList>
            <person name="Peterson S.W."/>
        </authorList>
    </citation>
    <scope>NUCLEOTIDE SEQUENCE [LARGE SCALE GENOMIC DNA]</scope>
    <source>
        <strain evidence="13 14">DSM 22899</strain>
    </source>
</reference>
<dbReference type="SUPFAM" id="SSF53383">
    <property type="entry name" value="PLP-dependent transferases"/>
    <property type="match status" value="1"/>
</dbReference>
<evidence type="ECO:0000256" key="7">
    <source>
        <dbReference type="ARBA" id="ARBA00022898"/>
    </source>
</evidence>
<dbReference type="InterPro" id="IPR016454">
    <property type="entry name" value="Cysteine_dSase"/>
</dbReference>
<dbReference type="Proteomes" id="UP000190541">
    <property type="component" value="Unassembled WGS sequence"/>
</dbReference>
<keyword evidence="5" id="KW-0001">2Fe-2S</keyword>
<dbReference type="RefSeq" id="WP_079715926.1">
    <property type="nucleotide sequence ID" value="NZ_FUYS01000002.1"/>
</dbReference>
<accession>A0A1T5B1E8</accession>
<dbReference type="STRING" id="623280.SAMN05660226_01258"/>
<dbReference type="EC" id="2.8.1.7" evidence="3"/>
<comment type="catalytic activity">
    <reaction evidence="10">
        <text>(sulfur carrier)-H + L-cysteine = (sulfur carrier)-SH + L-alanine</text>
        <dbReference type="Rhea" id="RHEA:43892"/>
        <dbReference type="Rhea" id="RHEA-COMP:14737"/>
        <dbReference type="Rhea" id="RHEA-COMP:14739"/>
        <dbReference type="ChEBI" id="CHEBI:29917"/>
        <dbReference type="ChEBI" id="CHEBI:35235"/>
        <dbReference type="ChEBI" id="CHEBI:57972"/>
        <dbReference type="ChEBI" id="CHEBI:64428"/>
        <dbReference type="EC" id="2.8.1.7"/>
    </reaction>
</comment>
<keyword evidence="8" id="KW-0408">Iron</keyword>
<evidence type="ECO:0000256" key="1">
    <source>
        <dbReference type="ARBA" id="ARBA00001933"/>
    </source>
</evidence>
<dbReference type="PANTHER" id="PTHR11601">
    <property type="entry name" value="CYSTEINE DESULFURYLASE FAMILY MEMBER"/>
    <property type="match status" value="1"/>
</dbReference>
<evidence type="ECO:0000256" key="2">
    <source>
        <dbReference type="ARBA" id="ARBA00006490"/>
    </source>
</evidence>
<evidence type="ECO:0000256" key="4">
    <source>
        <dbReference type="ARBA" id="ARBA00022679"/>
    </source>
</evidence>
<feature type="domain" description="Aminotransferase class V" evidence="12">
    <location>
        <begin position="6"/>
        <end position="368"/>
    </location>
</feature>
<dbReference type="InterPro" id="IPR015422">
    <property type="entry name" value="PyrdxlP-dep_Trfase_small"/>
</dbReference>
<evidence type="ECO:0000313" key="14">
    <source>
        <dbReference type="Proteomes" id="UP000190541"/>
    </source>
</evidence>
<dbReference type="PANTHER" id="PTHR11601:SF34">
    <property type="entry name" value="CYSTEINE DESULFURASE"/>
    <property type="match status" value="1"/>
</dbReference>
<organism evidence="13 14">
    <name type="scientific">Parapedobacter luteus</name>
    <dbReference type="NCBI Taxonomy" id="623280"/>
    <lineage>
        <taxon>Bacteria</taxon>
        <taxon>Pseudomonadati</taxon>
        <taxon>Bacteroidota</taxon>
        <taxon>Sphingobacteriia</taxon>
        <taxon>Sphingobacteriales</taxon>
        <taxon>Sphingobacteriaceae</taxon>
        <taxon>Parapedobacter</taxon>
    </lineage>
</organism>
<gene>
    <name evidence="13" type="ORF">SAMN05660226_01258</name>
</gene>
<evidence type="ECO:0000256" key="10">
    <source>
        <dbReference type="ARBA" id="ARBA00050776"/>
    </source>
</evidence>
<comment type="similarity">
    <text evidence="2">Belongs to the class-V pyridoxal-phosphate-dependent aminotransferase family. NifS/IscS subfamily.</text>
</comment>
<evidence type="ECO:0000256" key="8">
    <source>
        <dbReference type="ARBA" id="ARBA00023004"/>
    </source>
</evidence>
<evidence type="ECO:0000259" key="12">
    <source>
        <dbReference type="Pfam" id="PF00266"/>
    </source>
</evidence>
<dbReference type="InterPro" id="IPR015421">
    <property type="entry name" value="PyrdxlP-dep_Trfase_major"/>
</dbReference>
<evidence type="ECO:0000313" key="13">
    <source>
        <dbReference type="EMBL" id="SKB41052.1"/>
    </source>
</evidence>